<feature type="domain" description="BZIP" evidence="8">
    <location>
        <begin position="181"/>
        <end position="241"/>
    </location>
</feature>
<dbReference type="InterPro" id="IPR040223">
    <property type="entry name" value="PAR_bZIP"/>
</dbReference>
<dbReference type="Gene3D" id="1.20.5.170">
    <property type="match status" value="1"/>
</dbReference>
<name>A0A0A1WYZ2_ZEUCU</name>
<dbReference type="GO" id="GO:0000978">
    <property type="term" value="F:RNA polymerase II cis-regulatory region sequence-specific DNA binding"/>
    <property type="evidence" value="ECO:0007669"/>
    <property type="project" value="TreeGrafter"/>
</dbReference>
<organism evidence="9">
    <name type="scientific">Zeugodacus cucurbitae</name>
    <name type="common">Melon fruit fly</name>
    <name type="synonym">Bactrocera cucurbitae</name>
    <dbReference type="NCBI Taxonomy" id="28588"/>
    <lineage>
        <taxon>Eukaryota</taxon>
        <taxon>Metazoa</taxon>
        <taxon>Ecdysozoa</taxon>
        <taxon>Arthropoda</taxon>
        <taxon>Hexapoda</taxon>
        <taxon>Insecta</taxon>
        <taxon>Pterygota</taxon>
        <taxon>Neoptera</taxon>
        <taxon>Endopterygota</taxon>
        <taxon>Diptera</taxon>
        <taxon>Brachycera</taxon>
        <taxon>Muscomorpha</taxon>
        <taxon>Tephritoidea</taxon>
        <taxon>Tephritidae</taxon>
        <taxon>Zeugodacus</taxon>
        <taxon>Zeugodacus</taxon>
    </lineage>
</organism>
<reference evidence="9" key="2">
    <citation type="journal article" date="2015" name="Gigascience">
        <title>Reconstructing a comprehensive transcriptome assembly of a white-pupal translocated strain of the pest fruit fly Bactrocera cucurbitae.</title>
        <authorList>
            <person name="Sim S.B."/>
            <person name="Calla B."/>
            <person name="Hall B."/>
            <person name="DeRego T."/>
            <person name="Geib S.M."/>
        </authorList>
    </citation>
    <scope>NUCLEOTIDE SEQUENCE</scope>
</reference>
<dbReference type="AlphaFoldDB" id="A0A0A1WYZ2"/>
<sequence length="263" mass="29052">MFRGDNFCKDPQSYYNMTKHISDTNINAAISASTPPKSPLLDIIEPLSMADSTDSLDVETHIDSSKYDDNEQSAKMQAASLTTSIDNDFALIPTTATTQALCSNPSLPLPLPTLGMLPINGATLAVSKPTLPAFEYISPTNHALSIADFPLMELNRVGVFPAFLHRRSRGEKRPIPDEQKDEKYYERRKRNNEAAKKSRDARKIREDRIAFRAALLEQENSILRAQVMALRDELQTMRRLIGSGSTTATATVLGTGNRGLIAL</sequence>
<dbReference type="SUPFAM" id="SSF57959">
    <property type="entry name" value="Leucine zipper domain"/>
    <property type="match status" value="1"/>
</dbReference>
<keyword evidence="6" id="KW-0539">Nucleus</keyword>
<gene>
    <name evidence="9" type="primary">DBP</name>
    <name evidence="9" type="ORF">g.2160</name>
</gene>
<dbReference type="CDD" id="cd14695">
    <property type="entry name" value="bZIP_HLF"/>
    <property type="match status" value="1"/>
</dbReference>
<evidence type="ECO:0000256" key="4">
    <source>
        <dbReference type="ARBA" id="ARBA00023125"/>
    </source>
</evidence>
<comment type="subcellular location">
    <subcellularLocation>
        <location evidence="1">Nucleus</location>
    </subcellularLocation>
</comment>
<dbReference type="InterPro" id="IPR046347">
    <property type="entry name" value="bZIP_sf"/>
</dbReference>
<keyword evidence="3" id="KW-0805">Transcription regulation</keyword>
<evidence type="ECO:0000256" key="3">
    <source>
        <dbReference type="ARBA" id="ARBA00023015"/>
    </source>
</evidence>
<dbReference type="PANTHER" id="PTHR11988:SF55">
    <property type="entry name" value="BZIP DOMAIN-CONTAINING PROTEIN"/>
    <property type="match status" value="1"/>
</dbReference>
<feature type="coiled-coil region" evidence="7">
    <location>
        <begin position="213"/>
        <end position="240"/>
    </location>
</feature>
<dbReference type="GeneID" id="105213981"/>
<evidence type="ECO:0000256" key="1">
    <source>
        <dbReference type="ARBA" id="ARBA00004123"/>
    </source>
</evidence>
<evidence type="ECO:0000256" key="2">
    <source>
        <dbReference type="ARBA" id="ARBA00006079"/>
    </source>
</evidence>
<dbReference type="GO" id="GO:0000981">
    <property type="term" value="F:DNA-binding transcription factor activity, RNA polymerase II-specific"/>
    <property type="evidence" value="ECO:0007669"/>
    <property type="project" value="TreeGrafter"/>
</dbReference>
<evidence type="ECO:0000256" key="7">
    <source>
        <dbReference type="SAM" id="Coils"/>
    </source>
</evidence>
<dbReference type="EMBL" id="GBXI01010225">
    <property type="protein sequence ID" value="JAD04067.1"/>
    <property type="molecule type" value="Transcribed_RNA"/>
</dbReference>
<reference evidence="9" key="1">
    <citation type="submission" date="2014-11" db="EMBL/GenBank/DDBJ databases">
        <authorList>
            <person name="Geib S."/>
        </authorList>
    </citation>
    <scope>NUCLEOTIDE SEQUENCE</scope>
</reference>
<dbReference type="OrthoDB" id="6022300at2759"/>
<comment type="similarity">
    <text evidence="2">Belongs to the bZIP family. NFIL3 subfamily.</text>
</comment>
<protein>
    <submittedName>
        <fullName evidence="9">D site-binding protein</fullName>
    </submittedName>
</protein>
<evidence type="ECO:0000256" key="6">
    <source>
        <dbReference type="ARBA" id="ARBA00023242"/>
    </source>
</evidence>
<dbReference type="FunFam" id="1.20.5.170:FF:000025">
    <property type="entry name" value="nuclear factor interleukin-3-regulated protein-like"/>
    <property type="match status" value="1"/>
</dbReference>
<dbReference type="PANTHER" id="PTHR11988">
    <property type="entry name" value="THYROTROPH EMBRYONIC FACTOR RELATED"/>
    <property type="match status" value="1"/>
</dbReference>
<dbReference type="Pfam" id="PF07716">
    <property type="entry name" value="bZIP_2"/>
    <property type="match status" value="1"/>
</dbReference>
<dbReference type="SMART" id="SM00338">
    <property type="entry name" value="BRLZ"/>
    <property type="match status" value="1"/>
</dbReference>
<proteinExistence type="inferred from homology"/>
<keyword evidence="4" id="KW-0238">DNA-binding</keyword>
<dbReference type="InterPro" id="IPR004827">
    <property type="entry name" value="bZIP"/>
</dbReference>
<evidence type="ECO:0000313" key="9">
    <source>
        <dbReference type="EMBL" id="JAD04067.1"/>
    </source>
</evidence>
<accession>A0A0A1WYZ2</accession>
<dbReference type="PROSITE" id="PS50217">
    <property type="entry name" value="BZIP"/>
    <property type="match status" value="1"/>
</dbReference>
<dbReference type="GO" id="GO:0005634">
    <property type="term" value="C:nucleus"/>
    <property type="evidence" value="ECO:0007669"/>
    <property type="project" value="UniProtKB-SubCell"/>
</dbReference>
<keyword evidence="5" id="KW-0804">Transcription</keyword>
<evidence type="ECO:0000256" key="5">
    <source>
        <dbReference type="ARBA" id="ARBA00023163"/>
    </source>
</evidence>
<evidence type="ECO:0000259" key="8">
    <source>
        <dbReference type="PROSITE" id="PS50217"/>
    </source>
</evidence>
<keyword evidence="7" id="KW-0175">Coiled coil</keyword>